<evidence type="ECO:0000313" key="2">
    <source>
        <dbReference type="EMBL" id="CCM80203.1"/>
    </source>
</evidence>
<gene>
    <name evidence="2" type="ORF">BN77_p2190027</name>
</gene>
<organism evidence="2 3">
    <name type="scientific">Rhizobium mesoamericanum STM3625</name>
    <dbReference type="NCBI Taxonomy" id="1211777"/>
    <lineage>
        <taxon>Bacteria</taxon>
        <taxon>Pseudomonadati</taxon>
        <taxon>Pseudomonadota</taxon>
        <taxon>Alphaproteobacteria</taxon>
        <taxon>Hyphomicrobiales</taxon>
        <taxon>Rhizobiaceae</taxon>
        <taxon>Rhizobium/Agrobacterium group</taxon>
        <taxon>Rhizobium</taxon>
    </lineage>
</organism>
<proteinExistence type="predicted"/>
<dbReference type="Proteomes" id="UP000009319">
    <property type="component" value="Unassembled WGS sequence"/>
</dbReference>
<name>K0Q1F4_9HYPH</name>
<dbReference type="AlphaFoldDB" id="K0Q1F4"/>
<evidence type="ECO:0000313" key="3">
    <source>
        <dbReference type="Proteomes" id="UP000009319"/>
    </source>
</evidence>
<feature type="compositionally biased region" description="Low complexity" evidence="1">
    <location>
        <begin position="1"/>
        <end position="17"/>
    </location>
</feature>
<feature type="region of interest" description="Disordered" evidence="1">
    <location>
        <begin position="1"/>
        <end position="33"/>
    </location>
</feature>
<protein>
    <submittedName>
        <fullName evidence="2">Uncharacterized protein</fullName>
    </submittedName>
</protein>
<reference evidence="2 3" key="1">
    <citation type="journal article" date="2013" name="Genome Announc.">
        <title>Draft Genome Sequence of Rhizobium mesoamericanum STM3625, a Nitrogen-Fixing Symbiont of Mimosa pudica Isolated in French Guiana (South America).</title>
        <authorList>
            <person name="Moulin L."/>
            <person name="Mornico D."/>
            <person name="Melkonian R."/>
            <person name="Klonowska A."/>
        </authorList>
    </citation>
    <scope>NUCLEOTIDE SEQUENCE [LARGE SCALE GENOMIC DNA]</scope>
    <source>
        <strain evidence="2 3">STM3625</strain>
    </source>
</reference>
<sequence length="56" mass="5873">MSLEVSYDLDLLSSESSPGHGRTAPGLNPRAEPSPALTQYYPIAAFVAVAPEMGLP</sequence>
<comment type="caution">
    <text evidence="2">The sequence shown here is derived from an EMBL/GenBank/DDBJ whole genome shotgun (WGS) entry which is preliminary data.</text>
</comment>
<evidence type="ECO:0000256" key="1">
    <source>
        <dbReference type="SAM" id="MobiDB-lite"/>
    </source>
</evidence>
<accession>K0Q1F4</accession>
<dbReference type="EMBL" id="CANI01000082">
    <property type="protein sequence ID" value="CCM80203.1"/>
    <property type="molecule type" value="Genomic_DNA"/>
</dbReference>
<keyword evidence="3" id="KW-1185">Reference proteome</keyword>
<dbReference type="STRING" id="1211777.BN77_p2190027"/>
<dbReference type="HOGENOM" id="CLU_3011223_0_0_5"/>